<evidence type="ECO:0000256" key="1">
    <source>
        <dbReference type="SAM" id="Phobius"/>
    </source>
</evidence>
<dbReference type="AlphaFoldDB" id="A0A846LU28"/>
<comment type="caution">
    <text evidence="3">The sequence shown here is derived from an EMBL/GenBank/DDBJ whole genome shotgun (WGS) entry which is preliminary data.</text>
</comment>
<evidence type="ECO:0000313" key="3">
    <source>
        <dbReference type="EMBL" id="NIH69842.1"/>
    </source>
</evidence>
<reference evidence="2" key="1">
    <citation type="journal article" date="2014" name="Int. J. Syst. Evol. Microbiol.">
        <title>Complete genome of a new Firmicutes species belonging to the dominant human colonic microbiota ('Ruminococcus bicirculans') reveals two chromosomes and a selective capacity to utilize plant glucans.</title>
        <authorList>
            <consortium name="NISC Comparative Sequencing Program"/>
            <person name="Wegmann U."/>
            <person name="Louis P."/>
            <person name="Goesmann A."/>
            <person name="Henrissat B."/>
            <person name="Duncan S.H."/>
            <person name="Flint H.J."/>
        </authorList>
    </citation>
    <scope>NUCLEOTIDE SEQUENCE</scope>
    <source>
        <strain evidence="2">CGMCC 4.5581</strain>
    </source>
</reference>
<reference evidence="2" key="4">
    <citation type="submission" date="2024-05" db="EMBL/GenBank/DDBJ databases">
        <authorList>
            <person name="Sun Q."/>
            <person name="Zhou Y."/>
        </authorList>
    </citation>
    <scope>NUCLEOTIDE SEQUENCE</scope>
    <source>
        <strain evidence="2">CGMCC 4.5581</strain>
    </source>
</reference>
<organism evidence="3 4">
    <name type="scientific">Modestobacter marinus</name>
    <dbReference type="NCBI Taxonomy" id="477641"/>
    <lineage>
        <taxon>Bacteria</taxon>
        <taxon>Bacillati</taxon>
        <taxon>Actinomycetota</taxon>
        <taxon>Actinomycetes</taxon>
        <taxon>Geodermatophilales</taxon>
        <taxon>Geodermatophilaceae</taxon>
        <taxon>Modestobacter</taxon>
    </lineage>
</organism>
<feature type="transmembrane region" description="Helical" evidence="1">
    <location>
        <begin position="96"/>
        <end position="120"/>
    </location>
</feature>
<dbReference type="Proteomes" id="UP000552836">
    <property type="component" value="Unassembled WGS sequence"/>
</dbReference>
<feature type="transmembrane region" description="Helical" evidence="1">
    <location>
        <begin position="126"/>
        <end position="143"/>
    </location>
</feature>
<accession>A0A846LU28</accession>
<evidence type="ECO:0000313" key="5">
    <source>
        <dbReference type="Proteomes" id="UP000648663"/>
    </source>
</evidence>
<feature type="transmembrane region" description="Helical" evidence="1">
    <location>
        <begin position="68"/>
        <end position="89"/>
    </location>
</feature>
<dbReference type="RefSeq" id="WP_166757409.1">
    <property type="nucleotide sequence ID" value="NZ_BAABJU010000011.1"/>
</dbReference>
<evidence type="ECO:0000313" key="4">
    <source>
        <dbReference type="Proteomes" id="UP000552836"/>
    </source>
</evidence>
<keyword evidence="1" id="KW-0812">Transmembrane</keyword>
<proteinExistence type="predicted"/>
<evidence type="ECO:0000313" key="2">
    <source>
        <dbReference type="EMBL" id="GGL81154.1"/>
    </source>
</evidence>
<reference evidence="3 4" key="3">
    <citation type="submission" date="2020-02" db="EMBL/GenBank/DDBJ databases">
        <title>Sequencing the genomes of 1000 actinobacteria strains.</title>
        <authorList>
            <person name="Klenk H.-P."/>
        </authorList>
    </citation>
    <scope>NUCLEOTIDE SEQUENCE [LARGE SCALE GENOMIC DNA]</scope>
    <source>
        <strain evidence="3 4">DSM 45201</strain>
    </source>
</reference>
<protein>
    <recommendedName>
        <fullName evidence="6">Integral membrane protein</fullName>
    </recommendedName>
</protein>
<evidence type="ECO:0008006" key="6">
    <source>
        <dbReference type="Google" id="ProtNLM"/>
    </source>
</evidence>
<dbReference type="Proteomes" id="UP000648663">
    <property type="component" value="Unassembled WGS sequence"/>
</dbReference>
<reference evidence="5" key="2">
    <citation type="journal article" date="2019" name="Int. J. Syst. Evol. Microbiol.">
        <title>The Global Catalogue of Microorganisms (GCM) 10K type strain sequencing project: providing services to taxonomists for standard genome sequencing and annotation.</title>
        <authorList>
            <consortium name="The Broad Institute Genomics Platform"/>
            <consortium name="The Broad Institute Genome Sequencing Center for Infectious Disease"/>
            <person name="Wu L."/>
            <person name="Ma J."/>
        </authorList>
    </citation>
    <scope>NUCLEOTIDE SEQUENCE [LARGE SCALE GENOMIC DNA]</scope>
    <source>
        <strain evidence="5">CGMCC 4.5581</strain>
    </source>
</reference>
<sequence>MTSTHAQRRAHVHVPARARSRLGRALAGLELGTGAMAVTGGLLLVLAPDGSLLDADPAALAGSPFGDWRWPGVLLTTLVGGGCLLTGIWQWRGSRGAWVLSLAAGTGLVAFEAAELLWLGFQPLELVFAVVGISVATMAVLGLRTDGRAR</sequence>
<keyword evidence="1" id="KW-1133">Transmembrane helix</keyword>
<dbReference type="EMBL" id="JAAMPA010000003">
    <property type="protein sequence ID" value="NIH69842.1"/>
    <property type="molecule type" value="Genomic_DNA"/>
</dbReference>
<dbReference type="EMBL" id="BMMI01000009">
    <property type="protein sequence ID" value="GGL81154.1"/>
    <property type="molecule type" value="Genomic_DNA"/>
</dbReference>
<gene>
    <name evidence="3" type="ORF">FB380_004340</name>
    <name evidence="2" type="ORF">GCM10011589_41820</name>
</gene>
<keyword evidence="5" id="KW-1185">Reference proteome</keyword>
<name>A0A846LU28_9ACTN</name>
<keyword evidence="1" id="KW-0472">Membrane</keyword>
<feature type="transmembrane region" description="Helical" evidence="1">
    <location>
        <begin position="25"/>
        <end position="48"/>
    </location>
</feature>